<feature type="domain" description="Glycosyltransferase subfamily 4-like N-terminal" evidence="3">
    <location>
        <begin position="105"/>
        <end position="175"/>
    </location>
</feature>
<organism evidence="4 5">
    <name type="scientific">Ohtaekwangia koreensis</name>
    <dbReference type="NCBI Taxonomy" id="688867"/>
    <lineage>
        <taxon>Bacteria</taxon>
        <taxon>Pseudomonadati</taxon>
        <taxon>Bacteroidota</taxon>
        <taxon>Cytophagia</taxon>
        <taxon>Cytophagales</taxon>
        <taxon>Fulvivirgaceae</taxon>
        <taxon>Ohtaekwangia</taxon>
    </lineage>
</organism>
<dbReference type="PANTHER" id="PTHR46401:SF2">
    <property type="entry name" value="GLYCOSYLTRANSFERASE WBBK-RELATED"/>
    <property type="match status" value="1"/>
</dbReference>
<evidence type="ECO:0000259" key="2">
    <source>
        <dbReference type="Pfam" id="PF00534"/>
    </source>
</evidence>
<dbReference type="CDD" id="cd03809">
    <property type="entry name" value="GT4_MtfB-like"/>
    <property type="match status" value="1"/>
</dbReference>
<gene>
    <name evidence="4" type="ORF">SAMN05660236_1938</name>
</gene>
<dbReference type="AlphaFoldDB" id="A0A1T5K8R8"/>
<dbReference type="Gene3D" id="3.40.50.2000">
    <property type="entry name" value="Glycogen Phosphorylase B"/>
    <property type="match status" value="2"/>
</dbReference>
<proteinExistence type="predicted"/>
<feature type="domain" description="Glycosyl transferase family 1" evidence="2">
    <location>
        <begin position="192"/>
        <end position="352"/>
    </location>
</feature>
<evidence type="ECO:0000313" key="5">
    <source>
        <dbReference type="Proteomes" id="UP000190961"/>
    </source>
</evidence>
<keyword evidence="5" id="KW-1185">Reference proteome</keyword>
<dbReference type="Proteomes" id="UP000190961">
    <property type="component" value="Unassembled WGS sequence"/>
</dbReference>
<keyword evidence="1 4" id="KW-0808">Transferase</keyword>
<accession>A0A1T5K8R8</accession>
<dbReference type="EMBL" id="FUZU01000001">
    <property type="protein sequence ID" value="SKC60162.1"/>
    <property type="molecule type" value="Genomic_DNA"/>
</dbReference>
<dbReference type="InterPro" id="IPR001296">
    <property type="entry name" value="Glyco_trans_1"/>
</dbReference>
<dbReference type="PANTHER" id="PTHR46401">
    <property type="entry name" value="GLYCOSYLTRANSFERASE WBBK-RELATED"/>
    <property type="match status" value="1"/>
</dbReference>
<dbReference type="SUPFAM" id="SSF53756">
    <property type="entry name" value="UDP-Glycosyltransferase/glycogen phosphorylase"/>
    <property type="match status" value="1"/>
</dbReference>
<sequence>MQVGFEAKRLFTNFTGLGNYSRFVVNALSEFAPENIYTLYSPKIKSHPEVDPILARTNIKAIGPTGGFTFFKGLWRSWGVSLSPSIQSLNIFHGLSQELPSGLPKHIRKIVTVHDLIYIRYPKFYNPIDVAIYTAKVKSACRIADKVIAISQQTADDLIEFIKVDPAKIEVVYQGSHPIFKTKASTQEKAIVKAKYNLPDEYILNVGTIEERKNVKRLVEALALLPESIRIPVVIVGRATDYLKEVIACAQERKVIDKIILIHQASFQDLPALYQMATVFVYPSLFEGFGIPLLEAIESGVPVITSQGSCFHEAAGPDAIYVDPNNAESLGAALNNVLTDSALAERVISTSTKYIKRFEPQVIASDLIRVYKNA</sequence>
<dbReference type="Pfam" id="PF13439">
    <property type="entry name" value="Glyco_transf_4"/>
    <property type="match status" value="1"/>
</dbReference>
<dbReference type="STRING" id="688867.SAMN05660236_1938"/>
<evidence type="ECO:0000256" key="1">
    <source>
        <dbReference type="ARBA" id="ARBA00022679"/>
    </source>
</evidence>
<evidence type="ECO:0000313" key="4">
    <source>
        <dbReference type="EMBL" id="SKC60162.1"/>
    </source>
</evidence>
<dbReference type="OrthoDB" id="9801609at2"/>
<dbReference type="RefSeq" id="WP_079686445.1">
    <property type="nucleotide sequence ID" value="NZ_FUZU01000001.1"/>
</dbReference>
<dbReference type="InterPro" id="IPR028098">
    <property type="entry name" value="Glyco_trans_4-like_N"/>
</dbReference>
<evidence type="ECO:0000259" key="3">
    <source>
        <dbReference type="Pfam" id="PF13439"/>
    </source>
</evidence>
<dbReference type="Pfam" id="PF00534">
    <property type="entry name" value="Glycos_transf_1"/>
    <property type="match status" value="1"/>
</dbReference>
<name>A0A1T5K8R8_9BACT</name>
<reference evidence="4 5" key="1">
    <citation type="submission" date="2017-02" db="EMBL/GenBank/DDBJ databases">
        <authorList>
            <person name="Peterson S.W."/>
        </authorList>
    </citation>
    <scope>NUCLEOTIDE SEQUENCE [LARGE SCALE GENOMIC DNA]</scope>
    <source>
        <strain evidence="4 5">DSM 25262</strain>
    </source>
</reference>
<dbReference type="GO" id="GO:0016757">
    <property type="term" value="F:glycosyltransferase activity"/>
    <property type="evidence" value="ECO:0007669"/>
    <property type="project" value="InterPro"/>
</dbReference>
<protein>
    <submittedName>
        <fullName evidence="4">Glycosyltransferase involved in cell wall bisynthesis</fullName>
    </submittedName>
</protein>